<dbReference type="InterPro" id="IPR013783">
    <property type="entry name" value="Ig-like_fold"/>
</dbReference>
<proteinExistence type="predicted"/>
<gene>
    <name evidence="1" type="ORF">FKW44_004931</name>
</gene>
<dbReference type="InterPro" id="IPR036179">
    <property type="entry name" value="Ig-like_dom_sf"/>
</dbReference>
<accession>A0A7T8HMB0</accession>
<dbReference type="EMBL" id="CP045892">
    <property type="protein sequence ID" value="QQP52701.1"/>
    <property type="molecule type" value="Genomic_DNA"/>
</dbReference>
<reference evidence="2" key="1">
    <citation type="submission" date="2021-01" db="EMBL/GenBank/DDBJ databases">
        <title>Caligus Genome Assembly.</title>
        <authorList>
            <person name="Gallardo-Escarate C."/>
        </authorList>
    </citation>
    <scope>NUCLEOTIDE SEQUENCE [LARGE SCALE GENOMIC DNA]</scope>
</reference>
<protein>
    <submittedName>
        <fullName evidence="1">Vascular endothelial growth factor receptor 1like</fullName>
    </submittedName>
</protein>
<dbReference type="SUPFAM" id="SSF48726">
    <property type="entry name" value="Immunoglobulin"/>
    <property type="match status" value="1"/>
</dbReference>
<keyword evidence="2" id="KW-1185">Reference proteome</keyword>
<keyword evidence="1" id="KW-0675">Receptor</keyword>
<dbReference type="Gene3D" id="2.60.40.10">
    <property type="entry name" value="Immunoglobulins"/>
    <property type="match status" value="1"/>
</dbReference>
<dbReference type="Proteomes" id="UP000595437">
    <property type="component" value="Chromosome 3"/>
</dbReference>
<evidence type="ECO:0000313" key="2">
    <source>
        <dbReference type="Proteomes" id="UP000595437"/>
    </source>
</evidence>
<dbReference type="AlphaFoldDB" id="A0A7T8HMB0"/>
<organism evidence="1 2">
    <name type="scientific">Caligus rogercresseyi</name>
    <name type="common">Sea louse</name>
    <dbReference type="NCBI Taxonomy" id="217165"/>
    <lineage>
        <taxon>Eukaryota</taxon>
        <taxon>Metazoa</taxon>
        <taxon>Ecdysozoa</taxon>
        <taxon>Arthropoda</taxon>
        <taxon>Crustacea</taxon>
        <taxon>Multicrustacea</taxon>
        <taxon>Hexanauplia</taxon>
        <taxon>Copepoda</taxon>
        <taxon>Siphonostomatoida</taxon>
        <taxon>Caligidae</taxon>
        <taxon>Caligus</taxon>
    </lineage>
</organism>
<evidence type="ECO:0000313" key="1">
    <source>
        <dbReference type="EMBL" id="QQP52701.1"/>
    </source>
</evidence>
<sequence>MHWIPLLTTLPPHFPKQTLSHPCPRETWTLKCEGDLKSIISNGSRSKLSLETSFNETSLLHESILTLGSVSYLDSGPYVCSSRGGGSSRAYLWVDDVGHLIDFDEEIHYVNIYRSQRVVLPCRPTHPGVKFR</sequence>
<name>A0A7T8HMB0_CALRO</name>